<reference evidence="2" key="1">
    <citation type="submission" date="2016-11" db="EMBL/GenBank/DDBJ databases">
        <authorList>
            <person name="Varghese N."/>
            <person name="Submissions S."/>
        </authorList>
    </citation>
    <scope>NUCLEOTIDE SEQUENCE [LARGE SCALE GENOMIC DNA]</scope>
    <source>
        <strain evidence="2">GAS401</strain>
    </source>
</reference>
<dbReference type="AlphaFoldDB" id="A0A1M7UD45"/>
<name>A0A1M7UD45_9BRAD</name>
<dbReference type="Proteomes" id="UP000184096">
    <property type="component" value="Chromosome I"/>
</dbReference>
<evidence type="ECO:0000313" key="1">
    <source>
        <dbReference type="EMBL" id="SHN80770.1"/>
    </source>
</evidence>
<proteinExistence type="predicted"/>
<accession>A0A1M7UD45</accession>
<organism evidence="1 2">
    <name type="scientific">Bradyrhizobium erythrophlei</name>
    <dbReference type="NCBI Taxonomy" id="1437360"/>
    <lineage>
        <taxon>Bacteria</taxon>
        <taxon>Pseudomonadati</taxon>
        <taxon>Pseudomonadota</taxon>
        <taxon>Alphaproteobacteria</taxon>
        <taxon>Hyphomicrobiales</taxon>
        <taxon>Nitrobacteraceae</taxon>
        <taxon>Bradyrhizobium</taxon>
    </lineage>
</organism>
<sequence>MCEKCVEIDSKIERYKRLARQMSDKRTLEGIDELIRQHEAEKTALHPKQHE</sequence>
<evidence type="ECO:0000313" key="2">
    <source>
        <dbReference type="Proteomes" id="UP000184096"/>
    </source>
</evidence>
<keyword evidence="2" id="KW-1185">Reference proteome</keyword>
<gene>
    <name evidence="1" type="ORF">SAMN05444170_4499</name>
</gene>
<protein>
    <submittedName>
        <fullName evidence="1">Uncharacterized protein</fullName>
    </submittedName>
</protein>
<dbReference type="EMBL" id="LT670849">
    <property type="protein sequence ID" value="SHN80770.1"/>
    <property type="molecule type" value="Genomic_DNA"/>
</dbReference>